<dbReference type="Gene3D" id="6.10.140.2190">
    <property type="match status" value="1"/>
</dbReference>
<dbReference type="AlphaFoldDB" id="A0A378UGB4"/>
<evidence type="ECO:0000313" key="3">
    <source>
        <dbReference type="Proteomes" id="UP000254651"/>
    </source>
</evidence>
<dbReference type="Gene3D" id="3.90.1340.10">
    <property type="entry name" value="Phage tail collar domain"/>
    <property type="match status" value="1"/>
</dbReference>
<dbReference type="Pfam" id="PF07484">
    <property type="entry name" value="Collar"/>
    <property type="match status" value="1"/>
</dbReference>
<reference evidence="2 3" key="1">
    <citation type="submission" date="2018-06" db="EMBL/GenBank/DDBJ databases">
        <authorList>
            <consortium name="Pathogen Informatics"/>
            <person name="Doyle S."/>
        </authorList>
    </citation>
    <scope>NUCLEOTIDE SEQUENCE [LARGE SCALE GENOMIC DNA]</scope>
    <source>
        <strain evidence="2 3">NCTC10295</strain>
    </source>
</reference>
<dbReference type="CDD" id="cd19958">
    <property type="entry name" value="pyocin_knob"/>
    <property type="match status" value="1"/>
</dbReference>
<dbReference type="InterPro" id="IPR037053">
    <property type="entry name" value="Phage_tail_collar_dom_sf"/>
</dbReference>
<sequence>MHPIDTKDKLFHDGNGTSELGTILPAWWLNQFQAEMLAVLEMAGIKPNKADQKQLAAALKKLLTPIDDSSFKLRGALAADRNLNDLTATAANIGVWHNTANAYATEANNYPVRAAGTLFVLPAVAGGTQVYIPYNNSGIWTRTQTSGSSGWNAWKQLGADKLGNSGNQTLANGILNIQRNAWEKYRLTNSDGSYWRFESAPVSANENGARFNYVFVGADNGEIGRVAFPRVAGGETVAYQSFVNTRIAAEKPFLQTINYHTDKSSAYAKTGFYRGNGAQLNGQALPSMEIHIAHPEHANNAYARGLGFAYGDRFDLFTTAWNKDGSYMGMKAVLTELNGVMLNGNQTIAGNKTFASDITVTGAGSSNLMLGSGGADVYVHNTASRKYLQLKDNGDLAYSDNKIYHQGFKPTWADLGFMPIQQGGGANQNPAHKVYIGWGTTDNHPHLSVQVDGTNLGPLAFRDRYETGTVPVGMVAYFTHNNPPPGWIKCNGAALSRTTYAKLFAAVGTYYGAGNGSTTFNIPDVRGEFLRVYDDGRGVDRGRVMGGFQGQETMNHRHGMGAITAANDDALFVRGDWAGLGDYQLQHLAGEYNRAAFDVWNSSNRPNPQSQNLATHGLMTTSGTQWVGETRPRNLSLPVFIRAY</sequence>
<evidence type="ECO:0000313" key="2">
    <source>
        <dbReference type="EMBL" id="STZ76347.1"/>
    </source>
</evidence>
<name>A0A378UGB4_BERDE</name>
<organism evidence="2 3">
    <name type="scientific">Bergeriella denitrificans</name>
    <name type="common">Neisseria denitrificans</name>
    <dbReference type="NCBI Taxonomy" id="494"/>
    <lineage>
        <taxon>Bacteria</taxon>
        <taxon>Pseudomonadati</taxon>
        <taxon>Pseudomonadota</taxon>
        <taxon>Betaproteobacteria</taxon>
        <taxon>Neisseriales</taxon>
        <taxon>Neisseriaceae</taxon>
        <taxon>Bergeriella</taxon>
    </lineage>
</organism>
<proteinExistence type="predicted"/>
<feature type="domain" description="Phage tail collar" evidence="1">
    <location>
        <begin position="473"/>
        <end position="530"/>
    </location>
</feature>
<accession>A0A378UGB4</accession>
<dbReference type="InterPro" id="IPR011083">
    <property type="entry name" value="Phage_tail_collar_dom"/>
</dbReference>
<evidence type="ECO:0000259" key="1">
    <source>
        <dbReference type="Pfam" id="PF07484"/>
    </source>
</evidence>
<dbReference type="SUPFAM" id="SSF88874">
    <property type="entry name" value="Receptor-binding domain of short tail fibre protein gp12"/>
    <property type="match status" value="1"/>
</dbReference>
<dbReference type="Proteomes" id="UP000254651">
    <property type="component" value="Unassembled WGS sequence"/>
</dbReference>
<keyword evidence="3" id="KW-1185">Reference proteome</keyword>
<dbReference type="RefSeq" id="WP_066076169.1">
    <property type="nucleotide sequence ID" value="NZ_CP181246.1"/>
</dbReference>
<protein>
    <submittedName>
        <fullName evidence="2">Putative phage tail fiber protein</fullName>
    </submittedName>
</protein>
<gene>
    <name evidence="2" type="ORF">NCTC10295_01108</name>
</gene>
<dbReference type="EMBL" id="UGQS01000002">
    <property type="protein sequence ID" value="STZ76347.1"/>
    <property type="molecule type" value="Genomic_DNA"/>
</dbReference>